<evidence type="ECO:0000256" key="1">
    <source>
        <dbReference type="ARBA" id="ARBA00022630"/>
    </source>
</evidence>
<dbReference type="EMBL" id="UGKQ01000007">
    <property type="protein sequence ID" value="STS83914.1"/>
    <property type="molecule type" value="Genomic_DNA"/>
</dbReference>
<keyword evidence="1" id="KW-0285">Flavoprotein</keyword>
<feature type="domain" description="D-lactate dehydrogenase membrane binding C-terminal" evidence="4">
    <location>
        <begin position="1"/>
        <end position="54"/>
    </location>
</feature>
<dbReference type="GO" id="GO:0055085">
    <property type="term" value="P:transmembrane transport"/>
    <property type="evidence" value="ECO:0007669"/>
    <property type="project" value="InterPro"/>
</dbReference>
<evidence type="ECO:0000313" key="6">
    <source>
        <dbReference type="Proteomes" id="UP000254938"/>
    </source>
</evidence>
<dbReference type="GO" id="GO:0008720">
    <property type="term" value="F:D-lactate dehydrogenase (NAD+) activity"/>
    <property type="evidence" value="ECO:0007669"/>
    <property type="project" value="UniProtKB-EC"/>
</dbReference>
<dbReference type="InterPro" id="IPR016164">
    <property type="entry name" value="FAD-linked_Oxase-like_C"/>
</dbReference>
<feature type="compositionally biased region" description="Polar residues" evidence="3">
    <location>
        <begin position="33"/>
        <end position="42"/>
    </location>
</feature>
<dbReference type="EC" id="1.1.1.28" evidence="5"/>
<dbReference type="Pfam" id="PF09330">
    <property type="entry name" value="Lact-deh-memb"/>
    <property type="match status" value="1"/>
</dbReference>
<dbReference type="AlphaFoldDB" id="A0A377TZ54"/>
<name>A0A377TZ54_KLEPN</name>
<keyword evidence="2" id="KW-0274">FAD</keyword>
<dbReference type="InterPro" id="IPR015409">
    <property type="entry name" value="Lactate_DH_C"/>
</dbReference>
<gene>
    <name evidence="5" type="primary">dld_5</name>
    <name evidence="5" type="ORF">NCTC9140_05698</name>
</gene>
<feature type="region of interest" description="Disordered" evidence="3">
    <location>
        <begin position="33"/>
        <end position="68"/>
    </location>
</feature>
<dbReference type="InterPro" id="IPR016167">
    <property type="entry name" value="FAD-bd_PCMH_sub1"/>
</dbReference>
<evidence type="ECO:0000313" key="5">
    <source>
        <dbReference type="EMBL" id="STS83914.1"/>
    </source>
</evidence>
<reference evidence="5 6" key="1">
    <citation type="submission" date="2018-06" db="EMBL/GenBank/DDBJ databases">
        <authorList>
            <consortium name="Pathogen Informatics"/>
            <person name="Doyle S."/>
        </authorList>
    </citation>
    <scope>NUCLEOTIDE SEQUENCE [LARGE SCALE GENOMIC DNA]</scope>
    <source>
        <strain evidence="5 6">NCTC9140</strain>
    </source>
</reference>
<dbReference type="GO" id="GO:0050660">
    <property type="term" value="F:flavin adenine dinucleotide binding"/>
    <property type="evidence" value="ECO:0007669"/>
    <property type="project" value="InterPro"/>
</dbReference>
<evidence type="ECO:0000256" key="2">
    <source>
        <dbReference type="ARBA" id="ARBA00022827"/>
    </source>
</evidence>
<evidence type="ECO:0000256" key="3">
    <source>
        <dbReference type="SAM" id="MobiDB-lite"/>
    </source>
</evidence>
<keyword evidence="5" id="KW-0560">Oxidoreductase</keyword>
<dbReference type="Gene3D" id="3.30.43.10">
    <property type="entry name" value="Uridine Diphospho-n-acetylenolpyruvylglucosamine Reductase, domain 2"/>
    <property type="match status" value="1"/>
</dbReference>
<accession>A0A377TZ54</accession>
<organism evidence="5 6">
    <name type="scientific">Klebsiella pneumoniae</name>
    <dbReference type="NCBI Taxonomy" id="573"/>
    <lineage>
        <taxon>Bacteria</taxon>
        <taxon>Pseudomonadati</taxon>
        <taxon>Pseudomonadota</taxon>
        <taxon>Gammaproteobacteria</taxon>
        <taxon>Enterobacterales</taxon>
        <taxon>Enterobacteriaceae</taxon>
        <taxon>Klebsiella/Raoultella group</taxon>
        <taxon>Klebsiella</taxon>
        <taxon>Klebsiella pneumoniae complex</taxon>
    </lineage>
</organism>
<evidence type="ECO:0000259" key="4">
    <source>
        <dbReference type="Pfam" id="PF09330"/>
    </source>
</evidence>
<proteinExistence type="predicted"/>
<dbReference type="SUPFAM" id="SSF55103">
    <property type="entry name" value="FAD-linked oxidases, C-terminal domain"/>
    <property type="match status" value="1"/>
</dbReference>
<protein>
    <submittedName>
        <fullName evidence="5">D-lactate dehydrogenase</fullName>
        <ecNumber evidence="5">1.1.1.28</ecNumber>
    </submittedName>
</protein>
<dbReference type="Proteomes" id="UP000254938">
    <property type="component" value="Unassembled WGS sequence"/>
</dbReference>
<sequence>MLELLKARGAQYPAEHNVGHLYEAPESLQQFYRQNDPTNSMNPGIGKTSKQKYWGEAAPTPASPADPQ</sequence>